<evidence type="ECO:0000259" key="8">
    <source>
        <dbReference type="Pfam" id="PF19289"/>
    </source>
</evidence>
<evidence type="ECO:0000259" key="7">
    <source>
        <dbReference type="Pfam" id="PF01523"/>
    </source>
</evidence>
<dbReference type="InterPro" id="IPR045569">
    <property type="entry name" value="Metalloprtase-TldD/E_C"/>
</dbReference>
<feature type="domain" description="Metalloprotease TldD/E N-terminal" evidence="7">
    <location>
        <begin position="33"/>
        <end position="97"/>
    </location>
</feature>
<dbReference type="InterPro" id="IPR047657">
    <property type="entry name" value="PmbA"/>
</dbReference>
<sequence>MTAIQELPRDQQTMERIVEQMLDEARKSGAESAEAAASNDLGLSVNVRLGEVETLEHHKDQGVAITVYFGRRKGTASTSDLRPEALREAVQAACRIARYTAEDPYAGLADPALMARDWPDLDLDHPWDLSVEQAIELAQCCEAAARNHDARIINSEGASANTVRGLVVYGNTHGFLGAYTTTRHSLSCSVVAADDKGMQRDYWYTVSRDPAGLQAPDAVGLEAARRAVRRLGGRRLSTRQCAALYVPEMARSLIGHFVGAVRGGALYRKASFLVDALEQDIFPSFVRIHEQPHLKGALGSLPFDSEGVATTPRDVVSGGVLKGYVLDSYSARRLGMTTTGNAGGVHNLTIEPGDLDLDGLLRSMGSGLLVTELIGHGINLVTGDYSRGAAGFWVENGEIAWPVEEITVAGNLRDLFKGIRAVGSDVNTDSNIRTGSLLLERVTVAGE</sequence>
<dbReference type="AlphaFoldDB" id="A0A1V3NMA9"/>
<evidence type="ECO:0000256" key="4">
    <source>
        <dbReference type="ARBA" id="ARBA00022670"/>
    </source>
</evidence>
<comment type="subcellular location">
    <subcellularLocation>
        <location evidence="1">Cytoplasm</location>
    </subcellularLocation>
</comment>
<evidence type="ECO:0000256" key="6">
    <source>
        <dbReference type="ARBA" id="ARBA00023049"/>
    </source>
</evidence>
<dbReference type="InterPro" id="IPR002510">
    <property type="entry name" value="Metalloprtase-TldD/E_N"/>
</dbReference>
<reference evidence="10 11" key="1">
    <citation type="submission" date="2017-02" db="EMBL/GenBank/DDBJ databases">
        <title>Genomic diversity within the haloalkaliphilic genus Thioalkalivibrio.</title>
        <authorList>
            <person name="Ahn A.-C."/>
            <person name="Meier-Kolthoff J."/>
            <person name="Overmars L."/>
            <person name="Richter M."/>
            <person name="Woyke T."/>
            <person name="Sorokin D.Y."/>
            <person name="Muyzer G."/>
        </authorList>
    </citation>
    <scope>NUCLEOTIDE SEQUENCE [LARGE SCALE GENOMIC DNA]</scope>
    <source>
        <strain evidence="10 11">ALJD</strain>
    </source>
</reference>
<evidence type="ECO:0000259" key="9">
    <source>
        <dbReference type="Pfam" id="PF19290"/>
    </source>
</evidence>
<dbReference type="OrthoDB" id="9803618at2"/>
<dbReference type="InterPro" id="IPR045570">
    <property type="entry name" value="Metalloprtase-TldD/E_cen_dom"/>
</dbReference>
<dbReference type="SUPFAM" id="SSF111283">
    <property type="entry name" value="Putative modulator of DNA gyrase, PmbA/TldD"/>
    <property type="match status" value="1"/>
</dbReference>
<keyword evidence="11" id="KW-1185">Reference proteome</keyword>
<dbReference type="GO" id="GO:0008237">
    <property type="term" value="F:metallopeptidase activity"/>
    <property type="evidence" value="ECO:0007669"/>
    <property type="project" value="UniProtKB-KW"/>
</dbReference>
<evidence type="ECO:0000256" key="1">
    <source>
        <dbReference type="ARBA" id="ARBA00004496"/>
    </source>
</evidence>
<dbReference type="InterPro" id="IPR035068">
    <property type="entry name" value="TldD/PmbA_N"/>
</dbReference>
<dbReference type="Pfam" id="PF01523">
    <property type="entry name" value="PmbA_TldD_1st"/>
    <property type="match status" value="1"/>
</dbReference>
<feature type="domain" description="Metalloprotease TldD/E C-terminal" evidence="8">
    <location>
        <begin position="239"/>
        <end position="446"/>
    </location>
</feature>
<keyword evidence="6 10" id="KW-0482">Metalloprotease</keyword>
<protein>
    <submittedName>
        <fullName evidence="10">Metalloprotease PmbA</fullName>
    </submittedName>
</protein>
<dbReference type="RefSeq" id="WP_077278217.1">
    <property type="nucleotide sequence ID" value="NZ_MVBK01000034.1"/>
</dbReference>
<dbReference type="PANTHER" id="PTHR43421:SF1">
    <property type="entry name" value="METALLOPROTEASE PMBA"/>
    <property type="match status" value="1"/>
</dbReference>
<dbReference type="InterPro" id="IPR036059">
    <property type="entry name" value="TldD/PmbA_sf"/>
</dbReference>
<proteinExistence type="inferred from homology"/>
<dbReference type="GO" id="GO:0006508">
    <property type="term" value="P:proteolysis"/>
    <property type="evidence" value="ECO:0007669"/>
    <property type="project" value="UniProtKB-KW"/>
</dbReference>
<evidence type="ECO:0000256" key="3">
    <source>
        <dbReference type="ARBA" id="ARBA00022490"/>
    </source>
</evidence>
<dbReference type="Gene3D" id="3.30.2290.10">
    <property type="entry name" value="PmbA/TldD superfamily"/>
    <property type="match status" value="1"/>
</dbReference>
<keyword evidence="4 10" id="KW-0645">Protease</keyword>
<keyword evidence="5" id="KW-0378">Hydrolase</keyword>
<evidence type="ECO:0000313" key="10">
    <source>
        <dbReference type="EMBL" id="OOG25896.1"/>
    </source>
</evidence>
<comment type="caution">
    <text evidence="10">The sequence shown here is derived from an EMBL/GenBank/DDBJ whole genome shotgun (WGS) entry which is preliminary data.</text>
</comment>
<organism evidence="10 11">
    <name type="scientific">Thioalkalivibrio denitrificans</name>
    <dbReference type="NCBI Taxonomy" id="108003"/>
    <lineage>
        <taxon>Bacteria</taxon>
        <taxon>Pseudomonadati</taxon>
        <taxon>Pseudomonadota</taxon>
        <taxon>Gammaproteobacteria</taxon>
        <taxon>Chromatiales</taxon>
        <taxon>Ectothiorhodospiraceae</taxon>
        <taxon>Thioalkalivibrio</taxon>
    </lineage>
</organism>
<name>A0A1V3NMA9_9GAMM</name>
<dbReference type="PANTHER" id="PTHR43421">
    <property type="entry name" value="METALLOPROTEASE PMBA"/>
    <property type="match status" value="1"/>
</dbReference>
<dbReference type="GO" id="GO:0005829">
    <property type="term" value="C:cytosol"/>
    <property type="evidence" value="ECO:0007669"/>
    <property type="project" value="TreeGrafter"/>
</dbReference>
<dbReference type="STRING" id="108003.B1C78_05880"/>
<evidence type="ECO:0000256" key="5">
    <source>
        <dbReference type="ARBA" id="ARBA00022801"/>
    </source>
</evidence>
<gene>
    <name evidence="10" type="ORF">B1C78_05880</name>
</gene>
<dbReference type="EMBL" id="MVBK01000034">
    <property type="protein sequence ID" value="OOG25896.1"/>
    <property type="molecule type" value="Genomic_DNA"/>
</dbReference>
<comment type="similarity">
    <text evidence="2">Belongs to the peptidase U62 family.</text>
</comment>
<dbReference type="FunFam" id="3.30.2290.10:FF:000002">
    <property type="entry name" value="Metalloprotease PmbA homolog"/>
    <property type="match status" value="1"/>
</dbReference>
<evidence type="ECO:0000256" key="2">
    <source>
        <dbReference type="ARBA" id="ARBA00005836"/>
    </source>
</evidence>
<dbReference type="Pfam" id="PF19290">
    <property type="entry name" value="PmbA_TldD_2nd"/>
    <property type="match status" value="1"/>
</dbReference>
<accession>A0A1V3NMA9</accession>
<dbReference type="NCBIfam" id="NF008268">
    <property type="entry name" value="PRK11040.1"/>
    <property type="match status" value="1"/>
</dbReference>
<keyword evidence="3" id="KW-0963">Cytoplasm</keyword>
<dbReference type="Pfam" id="PF19289">
    <property type="entry name" value="PmbA_TldD_3rd"/>
    <property type="match status" value="1"/>
</dbReference>
<feature type="domain" description="Metalloprotease TldD/E central" evidence="9">
    <location>
        <begin position="124"/>
        <end position="231"/>
    </location>
</feature>
<dbReference type="Proteomes" id="UP000189462">
    <property type="component" value="Unassembled WGS sequence"/>
</dbReference>
<evidence type="ECO:0000313" key="11">
    <source>
        <dbReference type="Proteomes" id="UP000189462"/>
    </source>
</evidence>